<keyword evidence="8" id="KW-0175">Coiled coil</keyword>
<dbReference type="PANTHER" id="PTHR30026:SF20">
    <property type="entry name" value="OUTER MEMBRANE PROTEIN TOLC"/>
    <property type="match status" value="1"/>
</dbReference>
<gene>
    <name evidence="9" type="ORF">CCY01nite_43500</name>
</gene>
<name>A0A512RQY2_9BACT</name>
<sequence>MKKVLPCIFVILSLPVWGQQQYSLGDIIMKAYAGSSSYRLAKIQQELSRNQYLSYTSELKPQISFYGNAPVFNKEYFEVRQPDGSIKYQSISQNNANIGLGLSQKLPFSGGDISLNTEINRFDDFKSGTSQYAGTPVYLRLSQPLFAVNALKWRKRIEPLKLQESGKTYALELENIALRSVQLFFDVLDAEINIDIARTNLRNATLNIELERKRIILGTTTEDKLLQLELQTLRNEQELKKAQSNRQIAQMNLRIFLGLKDEKELPLSPPEQVPQLNVDISSAFGYAKKSRPEFIAFQRKIREARRDVAVAKAEKYQVNLVASYGLNNTSDELGKLYDAPNDQQRLNVGFHIPIVDWGRRNARYNTAKAIEKLVATTNELDEAAIYQEIATLVRNIELLRSNIALAKKADSVGQRRFAISNSLYQIGKLSITELYLAQTERDNGRRTYISALRDFWSSYYTLRKLTLYDFEAGEPLSREL</sequence>
<dbReference type="RefSeq" id="WP_146866290.1">
    <property type="nucleotide sequence ID" value="NZ_BKAU01000005.1"/>
</dbReference>
<comment type="caution">
    <text evidence="9">The sequence shown here is derived from an EMBL/GenBank/DDBJ whole genome shotgun (WGS) entry which is preliminary data.</text>
</comment>
<evidence type="ECO:0000256" key="7">
    <source>
        <dbReference type="ARBA" id="ARBA00023237"/>
    </source>
</evidence>
<evidence type="ECO:0000256" key="8">
    <source>
        <dbReference type="SAM" id="Coils"/>
    </source>
</evidence>
<keyword evidence="6" id="KW-0472">Membrane</keyword>
<evidence type="ECO:0000256" key="1">
    <source>
        <dbReference type="ARBA" id="ARBA00004442"/>
    </source>
</evidence>
<keyword evidence="7" id="KW-0998">Cell outer membrane</keyword>
<organism evidence="9 10">
    <name type="scientific">Chitinophaga cymbidii</name>
    <dbReference type="NCBI Taxonomy" id="1096750"/>
    <lineage>
        <taxon>Bacteria</taxon>
        <taxon>Pseudomonadati</taxon>
        <taxon>Bacteroidota</taxon>
        <taxon>Chitinophagia</taxon>
        <taxon>Chitinophagales</taxon>
        <taxon>Chitinophagaceae</taxon>
        <taxon>Chitinophaga</taxon>
    </lineage>
</organism>
<accession>A0A512RQY2</accession>
<keyword evidence="4" id="KW-1134">Transmembrane beta strand</keyword>
<dbReference type="Gene3D" id="1.20.1600.10">
    <property type="entry name" value="Outer membrane efflux proteins (OEP)"/>
    <property type="match status" value="1"/>
</dbReference>
<evidence type="ECO:0000256" key="3">
    <source>
        <dbReference type="ARBA" id="ARBA00022448"/>
    </source>
</evidence>
<dbReference type="Pfam" id="PF02321">
    <property type="entry name" value="OEP"/>
    <property type="match status" value="1"/>
</dbReference>
<dbReference type="SUPFAM" id="SSF56954">
    <property type="entry name" value="Outer membrane efflux proteins (OEP)"/>
    <property type="match status" value="1"/>
</dbReference>
<dbReference type="Proteomes" id="UP000321436">
    <property type="component" value="Unassembled WGS sequence"/>
</dbReference>
<dbReference type="GO" id="GO:0015562">
    <property type="term" value="F:efflux transmembrane transporter activity"/>
    <property type="evidence" value="ECO:0007669"/>
    <property type="project" value="InterPro"/>
</dbReference>
<dbReference type="GO" id="GO:1990281">
    <property type="term" value="C:efflux pump complex"/>
    <property type="evidence" value="ECO:0007669"/>
    <property type="project" value="TreeGrafter"/>
</dbReference>
<evidence type="ECO:0000256" key="4">
    <source>
        <dbReference type="ARBA" id="ARBA00022452"/>
    </source>
</evidence>
<comment type="similarity">
    <text evidence="2">Belongs to the outer membrane factor (OMF) (TC 1.B.17) family.</text>
</comment>
<evidence type="ECO:0000313" key="9">
    <source>
        <dbReference type="EMBL" id="GEP98090.1"/>
    </source>
</evidence>
<evidence type="ECO:0000256" key="5">
    <source>
        <dbReference type="ARBA" id="ARBA00022692"/>
    </source>
</evidence>
<dbReference type="AlphaFoldDB" id="A0A512RQY2"/>
<dbReference type="InterPro" id="IPR003423">
    <property type="entry name" value="OMP_efflux"/>
</dbReference>
<evidence type="ECO:0000256" key="6">
    <source>
        <dbReference type="ARBA" id="ARBA00023136"/>
    </source>
</evidence>
<dbReference type="InterPro" id="IPR051906">
    <property type="entry name" value="TolC-like"/>
</dbReference>
<dbReference type="GO" id="GO:0009279">
    <property type="term" value="C:cell outer membrane"/>
    <property type="evidence" value="ECO:0007669"/>
    <property type="project" value="UniProtKB-SubCell"/>
</dbReference>
<dbReference type="EMBL" id="BKAU01000005">
    <property type="protein sequence ID" value="GEP98090.1"/>
    <property type="molecule type" value="Genomic_DNA"/>
</dbReference>
<dbReference type="OrthoDB" id="940457at2"/>
<keyword evidence="3" id="KW-0813">Transport</keyword>
<dbReference type="PANTHER" id="PTHR30026">
    <property type="entry name" value="OUTER MEMBRANE PROTEIN TOLC"/>
    <property type="match status" value="1"/>
</dbReference>
<feature type="coiled-coil region" evidence="8">
    <location>
        <begin position="225"/>
        <end position="254"/>
    </location>
</feature>
<comment type="subcellular location">
    <subcellularLocation>
        <location evidence="1">Cell outer membrane</location>
    </subcellularLocation>
</comment>
<keyword evidence="10" id="KW-1185">Reference proteome</keyword>
<keyword evidence="5" id="KW-0812">Transmembrane</keyword>
<evidence type="ECO:0000256" key="2">
    <source>
        <dbReference type="ARBA" id="ARBA00007613"/>
    </source>
</evidence>
<dbReference type="GO" id="GO:0015288">
    <property type="term" value="F:porin activity"/>
    <property type="evidence" value="ECO:0007669"/>
    <property type="project" value="TreeGrafter"/>
</dbReference>
<reference evidence="9 10" key="1">
    <citation type="submission" date="2019-07" db="EMBL/GenBank/DDBJ databases">
        <title>Whole genome shotgun sequence of Chitinophaga cymbidii NBRC 109752.</title>
        <authorList>
            <person name="Hosoyama A."/>
            <person name="Uohara A."/>
            <person name="Ohji S."/>
            <person name="Ichikawa N."/>
        </authorList>
    </citation>
    <scope>NUCLEOTIDE SEQUENCE [LARGE SCALE GENOMIC DNA]</scope>
    <source>
        <strain evidence="9 10">NBRC 109752</strain>
    </source>
</reference>
<evidence type="ECO:0000313" key="10">
    <source>
        <dbReference type="Proteomes" id="UP000321436"/>
    </source>
</evidence>
<proteinExistence type="inferred from homology"/>
<protein>
    <submittedName>
        <fullName evidence="9">Membrane protein</fullName>
    </submittedName>
</protein>